<gene>
    <name evidence="3" type="ORF">PACLA_8A014608</name>
</gene>
<comment type="caution">
    <text evidence="3">The sequence shown here is derived from an EMBL/GenBank/DDBJ whole genome shotgun (WGS) entry which is preliminary data.</text>
</comment>
<keyword evidence="1" id="KW-0175">Coiled coil</keyword>
<feature type="coiled-coil region" evidence="1">
    <location>
        <begin position="151"/>
        <end position="178"/>
    </location>
</feature>
<feature type="coiled-coil region" evidence="1">
    <location>
        <begin position="276"/>
        <end position="347"/>
    </location>
</feature>
<dbReference type="Gene3D" id="6.10.280.30">
    <property type="match status" value="1"/>
</dbReference>
<dbReference type="EMBL" id="CACRXK020036718">
    <property type="protein sequence ID" value="CAB4044888.1"/>
    <property type="molecule type" value="Genomic_DNA"/>
</dbReference>
<dbReference type="OrthoDB" id="5986631at2759"/>
<evidence type="ECO:0000256" key="1">
    <source>
        <dbReference type="SAM" id="Coils"/>
    </source>
</evidence>
<feature type="compositionally biased region" description="Basic and acidic residues" evidence="2">
    <location>
        <begin position="216"/>
        <end position="227"/>
    </location>
</feature>
<dbReference type="Proteomes" id="UP001152795">
    <property type="component" value="Unassembled WGS sequence"/>
</dbReference>
<keyword evidence="4" id="KW-1185">Reference proteome</keyword>
<evidence type="ECO:0000313" key="3">
    <source>
        <dbReference type="EMBL" id="CAB4044888.1"/>
    </source>
</evidence>
<sequence>MRFKLANNEEHAEVVRQAMTDYEERKRRETEARYQRRLYIFAENQDAIVAGRAGQWEEKARKIEIAKEVVQKREKSFRESVKEKLSQKFEKFKENYHKHHVSRQEAARTRMVQIDAVKQSKERQIEEKALATAEKIRRKSEASQENREASINEKVAKIQKQQARVEEAKETLNRSMEVSSAKKLMQLEVRLDRSAVKRQLFEGEIRKKAKASLDKVEQAKKRREERAQQFSESARENLAQKFENAEKVREQNTVAKQRALEKQVERETNAKSAADLNEGQKLLEKIEEKQQRWEENRKAILNTKVEQCRQESSKVKQTKEIVEEQIRNHEKATEEKLQAKLDVYKENRQRRLSERKVVKKSADRASLQEITNESLAAEQVHRPTIEDSVKSEIENGENQVDGEKLKELAENFRNRNLEYLGLR</sequence>
<protein>
    <submittedName>
        <fullName evidence="3">Uncharacterized protein</fullName>
    </submittedName>
</protein>
<name>A0A7D9KJD3_PARCT</name>
<dbReference type="AlphaFoldDB" id="A0A7D9KJD3"/>
<evidence type="ECO:0000313" key="4">
    <source>
        <dbReference type="Proteomes" id="UP001152795"/>
    </source>
</evidence>
<accession>A0A7D9KJD3</accession>
<reference evidence="3" key="1">
    <citation type="submission" date="2020-04" db="EMBL/GenBank/DDBJ databases">
        <authorList>
            <person name="Alioto T."/>
            <person name="Alioto T."/>
            <person name="Gomez Garrido J."/>
        </authorList>
    </citation>
    <scope>NUCLEOTIDE SEQUENCE</scope>
    <source>
        <strain evidence="3">A484AB</strain>
    </source>
</reference>
<evidence type="ECO:0000256" key="2">
    <source>
        <dbReference type="SAM" id="MobiDB-lite"/>
    </source>
</evidence>
<organism evidence="3 4">
    <name type="scientific">Paramuricea clavata</name>
    <name type="common">Red gorgonian</name>
    <name type="synonym">Violescent sea-whip</name>
    <dbReference type="NCBI Taxonomy" id="317549"/>
    <lineage>
        <taxon>Eukaryota</taxon>
        <taxon>Metazoa</taxon>
        <taxon>Cnidaria</taxon>
        <taxon>Anthozoa</taxon>
        <taxon>Octocorallia</taxon>
        <taxon>Malacalcyonacea</taxon>
        <taxon>Plexauridae</taxon>
        <taxon>Paramuricea</taxon>
    </lineage>
</organism>
<feature type="region of interest" description="Disordered" evidence="2">
    <location>
        <begin position="216"/>
        <end position="236"/>
    </location>
</feature>
<proteinExistence type="predicted"/>